<evidence type="ECO:0000313" key="4">
    <source>
        <dbReference type="EMBL" id="MET3662425.1"/>
    </source>
</evidence>
<proteinExistence type="inferred from homology"/>
<dbReference type="SMART" id="SM00903">
    <property type="entry name" value="Flavin_Reduct"/>
    <property type="match status" value="1"/>
</dbReference>
<dbReference type="PANTHER" id="PTHR30466">
    <property type="entry name" value="FLAVIN REDUCTASE"/>
    <property type="match status" value="1"/>
</dbReference>
<dbReference type="RefSeq" id="WP_354152276.1">
    <property type="nucleotide sequence ID" value="NZ_JBEPMN010000011.1"/>
</dbReference>
<dbReference type="PANTHER" id="PTHR30466:SF11">
    <property type="entry name" value="FLAVIN-DEPENDENT MONOOXYGENASE, REDUCTASE SUBUNIT HSAB"/>
    <property type="match status" value="1"/>
</dbReference>
<organism evidence="4 5">
    <name type="scientific">Aquamicrobium ahrensii</name>
    <dbReference type="NCBI Taxonomy" id="469551"/>
    <lineage>
        <taxon>Bacteria</taxon>
        <taxon>Pseudomonadati</taxon>
        <taxon>Pseudomonadota</taxon>
        <taxon>Alphaproteobacteria</taxon>
        <taxon>Hyphomicrobiales</taxon>
        <taxon>Phyllobacteriaceae</taxon>
        <taxon>Aquamicrobium</taxon>
    </lineage>
</organism>
<dbReference type="Gene3D" id="2.30.110.10">
    <property type="entry name" value="Electron Transport, Fmn-binding Protein, Chain A"/>
    <property type="match status" value="1"/>
</dbReference>
<protein>
    <submittedName>
        <fullName evidence="4">Flavin reductase (DIM6/NTAB) family NADH-FMN oxidoreductase RutF</fullName>
    </submittedName>
</protein>
<evidence type="ECO:0000313" key="5">
    <source>
        <dbReference type="Proteomes" id="UP001549143"/>
    </source>
</evidence>
<dbReference type="InterPro" id="IPR050268">
    <property type="entry name" value="NADH-dep_flavin_reductase"/>
</dbReference>
<dbReference type="Pfam" id="PF01613">
    <property type="entry name" value="Flavin_Reduct"/>
    <property type="match status" value="1"/>
</dbReference>
<feature type="domain" description="Flavin reductase like" evidence="3">
    <location>
        <begin position="22"/>
        <end position="165"/>
    </location>
</feature>
<dbReference type="Proteomes" id="UP001549143">
    <property type="component" value="Unassembled WGS sequence"/>
</dbReference>
<dbReference type="SUPFAM" id="SSF50475">
    <property type="entry name" value="FMN-binding split barrel"/>
    <property type="match status" value="1"/>
</dbReference>
<evidence type="ECO:0000259" key="3">
    <source>
        <dbReference type="SMART" id="SM00903"/>
    </source>
</evidence>
<accession>A0ABV2KP97</accession>
<evidence type="ECO:0000256" key="1">
    <source>
        <dbReference type="ARBA" id="ARBA00008898"/>
    </source>
</evidence>
<keyword evidence="5" id="KW-1185">Reference proteome</keyword>
<name>A0ABV2KP97_9HYPH</name>
<gene>
    <name evidence="4" type="ORF">ABID44_002763</name>
</gene>
<comment type="caution">
    <text evidence="4">The sequence shown here is derived from an EMBL/GenBank/DDBJ whole genome shotgun (WGS) entry which is preliminary data.</text>
</comment>
<dbReference type="InterPro" id="IPR012349">
    <property type="entry name" value="Split_barrel_FMN-bd"/>
</dbReference>
<reference evidence="4 5" key="1">
    <citation type="submission" date="2024-06" db="EMBL/GenBank/DDBJ databases">
        <title>Genomic Encyclopedia of Type Strains, Phase IV (KMG-IV): sequencing the most valuable type-strain genomes for metagenomic binning, comparative biology and taxonomic classification.</title>
        <authorList>
            <person name="Goeker M."/>
        </authorList>
    </citation>
    <scope>NUCLEOTIDE SEQUENCE [LARGE SCALE GENOMIC DNA]</scope>
    <source>
        <strain evidence="4 5">DSM 19730</strain>
    </source>
</reference>
<sequence length="169" mass="18019">MHDHIATLAPRPVPPQLFRSVMGSFPTGVTVITTLSETGTPVGMTVNAITSVSLEPPQLLICLARSRYTASAIRFSGKFAVNFLSDDQKDVASIFASNADEKFSTVRTHCGALGLPLIADSLALAECEVCKVVDSGDHLIFIGEVVSATSKDGMPLVFFRRNYGAWTAA</sequence>
<evidence type="ECO:0000256" key="2">
    <source>
        <dbReference type="ARBA" id="ARBA00023002"/>
    </source>
</evidence>
<keyword evidence="2" id="KW-0560">Oxidoreductase</keyword>
<dbReference type="InterPro" id="IPR002563">
    <property type="entry name" value="Flavin_Rdtase-like_dom"/>
</dbReference>
<comment type="similarity">
    <text evidence="1">Belongs to the non-flavoprotein flavin reductase family.</text>
</comment>
<dbReference type="EMBL" id="JBEPMN010000011">
    <property type="protein sequence ID" value="MET3662425.1"/>
    <property type="molecule type" value="Genomic_DNA"/>
</dbReference>